<evidence type="ECO:0000256" key="4">
    <source>
        <dbReference type="RuleBase" id="RU003719"/>
    </source>
</evidence>
<dbReference type="FunFam" id="3.40.50.720:FF:000363">
    <property type="entry name" value="D-isomer specific 2-hydroxyacid dehydrogenase"/>
    <property type="match status" value="1"/>
</dbReference>
<dbReference type="SUPFAM" id="SSF52283">
    <property type="entry name" value="Formate/glycerate dehydrogenase catalytic domain-like"/>
    <property type="match status" value="1"/>
</dbReference>
<keyword evidence="3" id="KW-0520">NAD</keyword>
<comment type="similarity">
    <text evidence="1 4">Belongs to the D-isomer specific 2-hydroxyacid dehydrogenase family.</text>
</comment>
<gene>
    <name evidence="7" type="ORF">AS888_09070</name>
</gene>
<comment type="caution">
    <text evidence="7">The sequence shown here is derived from an EMBL/GenBank/DDBJ whole genome shotgun (WGS) entry which is preliminary data.</text>
</comment>
<organism evidence="7 8">
    <name type="scientific">Peribacillus simplex</name>
    <dbReference type="NCBI Taxonomy" id="1478"/>
    <lineage>
        <taxon>Bacteria</taxon>
        <taxon>Bacillati</taxon>
        <taxon>Bacillota</taxon>
        <taxon>Bacilli</taxon>
        <taxon>Bacillales</taxon>
        <taxon>Bacillaceae</taxon>
        <taxon>Peribacillus</taxon>
    </lineage>
</organism>
<dbReference type="InterPro" id="IPR006140">
    <property type="entry name" value="D-isomer_DH_NAD-bd"/>
</dbReference>
<dbReference type="Pfam" id="PF00389">
    <property type="entry name" value="2-Hacid_dh"/>
    <property type="match status" value="1"/>
</dbReference>
<dbReference type="GO" id="GO:0016616">
    <property type="term" value="F:oxidoreductase activity, acting on the CH-OH group of donors, NAD or NADP as acceptor"/>
    <property type="evidence" value="ECO:0007669"/>
    <property type="project" value="InterPro"/>
</dbReference>
<dbReference type="PANTHER" id="PTHR43333:SF1">
    <property type="entry name" value="D-ISOMER SPECIFIC 2-HYDROXYACID DEHYDROGENASE NAD-BINDING DOMAIN-CONTAINING PROTEIN"/>
    <property type="match status" value="1"/>
</dbReference>
<dbReference type="SUPFAM" id="SSF51735">
    <property type="entry name" value="NAD(P)-binding Rossmann-fold domains"/>
    <property type="match status" value="1"/>
</dbReference>
<evidence type="ECO:0000259" key="5">
    <source>
        <dbReference type="Pfam" id="PF00389"/>
    </source>
</evidence>
<dbReference type="InterPro" id="IPR036291">
    <property type="entry name" value="NAD(P)-bd_dom_sf"/>
</dbReference>
<dbReference type="Gene3D" id="3.40.50.720">
    <property type="entry name" value="NAD(P)-binding Rossmann-like Domain"/>
    <property type="match status" value="2"/>
</dbReference>
<dbReference type="InterPro" id="IPR006139">
    <property type="entry name" value="D-isomer_2_OHA_DH_cat_dom"/>
</dbReference>
<keyword evidence="2 4" id="KW-0560">Oxidoreductase</keyword>
<reference evidence="7 8" key="1">
    <citation type="submission" date="2015-11" db="EMBL/GenBank/DDBJ databases">
        <title>Genome Sequence of Bacillus simplex strain VanAntwerpen2.</title>
        <authorList>
            <person name="Couger M.B."/>
        </authorList>
    </citation>
    <scope>NUCLEOTIDE SEQUENCE [LARGE SCALE GENOMIC DNA]</scope>
    <source>
        <strain evidence="7 8">VanAntwerpen02</strain>
    </source>
</reference>
<dbReference type="Proteomes" id="UP000064189">
    <property type="component" value="Unassembled WGS sequence"/>
</dbReference>
<evidence type="ECO:0000256" key="3">
    <source>
        <dbReference type="ARBA" id="ARBA00023027"/>
    </source>
</evidence>
<dbReference type="RefSeq" id="WP_061143845.1">
    <property type="nucleotide sequence ID" value="NZ_LNNH01000044.1"/>
</dbReference>
<dbReference type="EMBL" id="LNNH01000044">
    <property type="protein sequence ID" value="KWW12913.1"/>
    <property type="molecule type" value="Genomic_DNA"/>
</dbReference>
<sequence length="314" mass="35269">MLILSTIIPDEGIQTRMKEGFPDSTFVYHAGWADGPLSEAEVFITYGEDLTEEIIGKAKNLKWIMVMSAGMELLPFKAIEKRGIMVTNARGIHKIPMAEYTIGMLLQYEKKLKLLMKNEREERWDRKIEVGELNGKTMLVIGTGAIGGEVARLGKAFRMTMLGMNRSGKPVECIDRMYTLDCLLEVISRADYIVSVLPSTAETKHLLQMEHFIAMKDSAVFVNIGRGDLVKADVLQKALESGELAHAILDVFDPEPLRNGHPFWSMENVTVTPHLSSKSGEYLPRTFAIFEQNMLEYSKAGKDFINVIDLSKGY</sequence>
<evidence type="ECO:0000256" key="1">
    <source>
        <dbReference type="ARBA" id="ARBA00005854"/>
    </source>
</evidence>
<protein>
    <submittedName>
        <fullName evidence="7">3-phosphoglycerate dehydrogenase</fullName>
    </submittedName>
</protein>
<keyword evidence="8" id="KW-1185">Reference proteome</keyword>
<dbReference type="GO" id="GO:0051287">
    <property type="term" value="F:NAD binding"/>
    <property type="evidence" value="ECO:0007669"/>
    <property type="project" value="InterPro"/>
</dbReference>
<name>A0A109MTU5_9BACI</name>
<evidence type="ECO:0000259" key="6">
    <source>
        <dbReference type="Pfam" id="PF02826"/>
    </source>
</evidence>
<evidence type="ECO:0000313" key="7">
    <source>
        <dbReference type="EMBL" id="KWW12913.1"/>
    </source>
</evidence>
<dbReference type="AlphaFoldDB" id="A0A109MTU5"/>
<dbReference type="Pfam" id="PF02826">
    <property type="entry name" value="2-Hacid_dh_C"/>
    <property type="match status" value="1"/>
</dbReference>
<feature type="domain" description="D-isomer specific 2-hydroxyacid dehydrogenase NAD-binding" evidence="6">
    <location>
        <begin position="102"/>
        <end position="276"/>
    </location>
</feature>
<evidence type="ECO:0000256" key="2">
    <source>
        <dbReference type="ARBA" id="ARBA00023002"/>
    </source>
</evidence>
<evidence type="ECO:0000313" key="8">
    <source>
        <dbReference type="Proteomes" id="UP000064189"/>
    </source>
</evidence>
<feature type="domain" description="D-isomer specific 2-hydroxyacid dehydrogenase catalytic" evidence="5">
    <location>
        <begin position="37"/>
        <end position="297"/>
    </location>
</feature>
<accession>A0A109MTU5</accession>
<dbReference type="CDD" id="cd05300">
    <property type="entry name" value="2-Hacid_dh_1"/>
    <property type="match status" value="1"/>
</dbReference>
<dbReference type="PANTHER" id="PTHR43333">
    <property type="entry name" value="2-HACID_DH_C DOMAIN-CONTAINING PROTEIN"/>
    <property type="match status" value="1"/>
</dbReference>
<proteinExistence type="inferred from homology"/>